<keyword evidence="2" id="KW-1185">Reference proteome</keyword>
<evidence type="ECO:0000313" key="1">
    <source>
        <dbReference type="EMBL" id="KAK6925399.1"/>
    </source>
</evidence>
<name>A0AAN8V5T7_9MAGN</name>
<dbReference type="Proteomes" id="UP001370490">
    <property type="component" value="Unassembled WGS sequence"/>
</dbReference>
<sequence length="530" mass="58984">MLADALGATDGITILYYQDSVSYKYRGKLRAQNILASFSAVPSVSPKDLPLRRLNSPEDLKIFPESADKVVLLLEFCGRAPTMLTKTEQDATAYGFDIQASVKGGGLAKSTQGANQTIKSRANKIEKMTQNERLKCGIEHWFCGVPWLKEFSSANDSAVLEDHHERLDSGLSCSDQEFQHFESFFSKFIAGFQRTRRYEKSSADAWSTNYRGIRFLLTLGGNDWDLDIPADKPSVVLFVDRFSESAKIRRSEEPLQAFRELALHTQIAGQNNSSQEIFSVQDYGSLESKSGYVGTALIKISSLKEVSTHLLEQKNEAKLSLLAKEAGFQLLSQDFDVANTLASQPEVASNIVSMDLTIEGAIGHTDDFDRVRSLETGMPLTAKKNFDSTDGEYASDDRKIITTSRSSTQSVSTGRDKYHKDDKLDMLDDVNVAENVLSRSSQADFLYGFVNGSIPPYQRSVSVVQSPREPVHPPFVNLDFHEVDGIPCVSSSIFSEMVFGYSDADNDIEKVGHHWQKDILVLSTTNWCEF</sequence>
<dbReference type="PANTHER" id="PTHR31984:SF12">
    <property type="entry name" value="THIOREDOXIN DOMAIN-CONTAINING PROTEIN"/>
    <property type="match status" value="1"/>
</dbReference>
<evidence type="ECO:0000313" key="2">
    <source>
        <dbReference type="Proteomes" id="UP001370490"/>
    </source>
</evidence>
<gene>
    <name evidence="1" type="ORF">RJ641_009725</name>
</gene>
<dbReference type="EMBL" id="JBAMMX010000016">
    <property type="protein sequence ID" value="KAK6925399.1"/>
    <property type="molecule type" value="Genomic_DNA"/>
</dbReference>
<accession>A0AAN8V5T7</accession>
<reference evidence="1 2" key="1">
    <citation type="submission" date="2023-12" db="EMBL/GenBank/DDBJ databases">
        <title>A high-quality genome assembly for Dillenia turbinata (Dilleniales).</title>
        <authorList>
            <person name="Chanderbali A."/>
        </authorList>
    </citation>
    <scope>NUCLEOTIDE SEQUENCE [LARGE SCALE GENOMIC DNA]</scope>
    <source>
        <strain evidence="1">LSX21</strain>
        <tissue evidence="1">Leaf</tissue>
    </source>
</reference>
<dbReference type="InterPro" id="IPR003774">
    <property type="entry name" value="AlgH-like"/>
</dbReference>
<organism evidence="1 2">
    <name type="scientific">Dillenia turbinata</name>
    <dbReference type="NCBI Taxonomy" id="194707"/>
    <lineage>
        <taxon>Eukaryota</taxon>
        <taxon>Viridiplantae</taxon>
        <taxon>Streptophyta</taxon>
        <taxon>Embryophyta</taxon>
        <taxon>Tracheophyta</taxon>
        <taxon>Spermatophyta</taxon>
        <taxon>Magnoliopsida</taxon>
        <taxon>eudicotyledons</taxon>
        <taxon>Gunneridae</taxon>
        <taxon>Pentapetalae</taxon>
        <taxon>Dilleniales</taxon>
        <taxon>Dilleniaceae</taxon>
        <taxon>Dillenia</taxon>
    </lineage>
</organism>
<proteinExistence type="predicted"/>
<comment type="caution">
    <text evidence="1">The sequence shown here is derived from an EMBL/GenBank/DDBJ whole genome shotgun (WGS) entry which is preliminary data.</text>
</comment>
<dbReference type="PANTHER" id="PTHR31984">
    <property type="entry name" value="TRANSPORTER, PUTATIVE (DUF179)-RELATED"/>
    <property type="match status" value="1"/>
</dbReference>
<protein>
    <submittedName>
        <fullName evidence="1">Uncharacterized protein</fullName>
    </submittedName>
</protein>
<dbReference type="AlphaFoldDB" id="A0AAN8V5T7"/>